<evidence type="ECO:0000256" key="9">
    <source>
        <dbReference type="HAMAP-Rule" id="MF_00112"/>
    </source>
</evidence>
<comment type="catalytic activity">
    <reaction evidence="8 9">
        <text>sn-glycerol 1-phosphate + (2E,6E,10E)-geranylgeranyl diphosphate = sn-3-O-(geranylgeranyl)glycerol 1-phosphate + diphosphate</text>
        <dbReference type="Rhea" id="RHEA:23404"/>
        <dbReference type="ChEBI" id="CHEBI:33019"/>
        <dbReference type="ChEBI" id="CHEBI:57677"/>
        <dbReference type="ChEBI" id="CHEBI:57685"/>
        <dbReference type="ChEBI" id="CHEBI:58756"/>
        <dbReference type="EC" id="2.5.1.41"/>
    </reaction>
</comment>
<dbReference type="GO" id="GO:0046474">
    <property type="term" value="P:glycerophospholipid biosynthetic process"/>
    <property type="evidence" value="ECO:0007669"/>
    <property type="project" value="UniProtKB-UniRule"/>
</dbReference>
<dbReference type="Gene3D" id="3.20.20.390">
    <property type="entry name" value="FMN-linked oxidoreductases"/>
    <property type="match status" value="1"/>
</dbReference>
<keyword evidence="11" id="KW-1185">Reference proteome</keyword>
<dbReference type="GO" id="GO:0120536">
    <property type="term" value="F:heptaprenylglyceryl phosphate synthase activity"/>
    <property type="evidence" value="ECO:0007669"/>
    <property type="project" value="UniProtKB-ARBA"/>
</dbReference>
<keyword evidence="4 9" id="KW-0460">Magnesium</keyword>
<evidence type="ECO:0000256" key="6">
    <source>
        <dbReference type="ARBA" id="ARBA00023209"/>
    </source>
</evidence>
<dbReference type="UniPathway" id="UPA00940"/>
<dbReference type="RefSeq" id="WP_091709546.1">
    <property type="nucleotide sequence ID" value="NZ_FNCA01000003.1"/>
</dbReference>
<accession>A0A7Z7FCI1</accession>
<comment type="subcellular location">
    <subcellularLocation>
        <location evidence="9">Cytoplasm</location>
    </subcellularLocation>
</comment>
<dbReference type="NCBIfam" id="TIGR01769">
    <property type="entry name" value="GGGP"/>
    <property type="match status" value="1"/>
</dbReference>
<dbReference type="NCBIfam" id="NF003198">
    <property type="entry name" value="PRK04169.1-2"/>
    <property type="match status" value="1"/>
</dbReference>
<feature type="binding site" evidence="9">
    <location>
        <begin position="171"/>
        <end position="177"/>
    </location>
    <ligand>
        <name>sn-glycerol 1-phosphate</name>
        <dbReference type="ChEBI" id="CHEBI:57685"/>
    </ligand>
</feature>
<feature type="binding site" evidence="9">
    <location>
        <position position="23"/>
    </location>
    <ligand>
        <name>Mg(2+)</name>
        <dbReference type="ChEBI" id="CHEBI:18420"/>
    </ligand>
</feature>
<comment type="similarity">
    <text evidence="9">Belongs to the GGGP/HepGP synthase family. Group II subfamily.</text>
</comment>
<evidence type="ECO:0000256" key="1">
    <source>
        <dbReference type="ARBA" id="ARBA00022516"/>
    </source>
</evidence>
<dbReference type="OrthoDB" id="7409at2157"/>
<dbReference type="HAMAP" id="MF_00112">
    <property type="entry name" value="GGGP_HepGP_synthase"/>
    <property type="match status" value="1"/>
</dbReference>
<comment type="caution">
    <text evidence="10">The sequence shown here is derived from an EMBL/GenBank/DDBJ whole genome shotgun (WGS) entry which is preliminary data.</text>
</comment>
<comment type="function">
    <text evidence="9">Prenyltransferase that catalyzes the transfer of the geranylgeranyl moiety of geranylgeranyl diphosphate (GGPP) to the C3 hydroxyl of sn-glycerol-1-phosphate (G1P). This reaction is the first ether-bond-formation step in the biosynthesis of archaeal membrane lipids.</text>
</comment>
<evidence type="ECO:0000256" key="4">
    <source>
        <dbReference type="ARBA" id="ARBA00022842"/>
    </source>
</evidence>
<organism evidence="10 11">
    <name type="scientific">Methanolobus vulcani</name>
    <dbReference type="NCBI Taxonomy" id="38026"/>
    <lineage>
        <taxon>Archaea</taxon>
        <taxon>Methanobacteriati</taxon>
        <taxon>Methanobacteriota</taxon>
        <taxon>Stenosarchaea group</taxon>
        <taxon>Methanomicrobia</taxon>
        <taxon>Methanosarcinales</taxon>
        <taxon>Methanosarcinaceae</taxon>
        <taxon>Methanolobus</taxon>
    </lineage>
</organism>
<dbReference type="FunFam" id="3.20.20.390:FF:000001">
    <property type="entry name" value="Heptaprenylglyceryl phosphate synthase"/>
    <property type="match status" value="1"/>
</dbReference>
<dbReference type="EMBL" id="FNCA01000003">
    <property type="protein sequence ID" value="SDF71053.1"/>
    <property type="molecule type" value="Genomic_DNA"/>
</dbReference>
<protein>
    <recommendedName>
        <fullName evidence="9">Geranylgeranylglyceryl phosphate synthase</fullName>
        <shortName evidence="9">GGGP synthase</shortName>
        <shortName evidence="9">GGGPS</shortName>
        <ecNumber evidence="9">2.5.1.41</ecNumber>
    </recommendedName>
    <alternativeName>
        <fullName evidence="9">(S)-3-O-geranylgeranylglyceryl phosphate synthase</fullName>
    </alternativeName>
    <alternativeName>
        <fullName evidence="9">Phosphoglycerol geranylgeranyltransferase</fullName>
    </alternativeName>
</protein>
<keyword evidence="3 9" id="KW-0479">Metal-binding</keyword>
<name>A0A7Z7FCI1_9EURY</name>
<evidence type="ECO:0000256" key="3">
    <source>
        <dbReference type="ARBA" id="ARBA00022723"/>
    </source>
</evidence>
<dbReference type="GO" id="GO:0047294">
    <property type="term" value="F:phosphoglycerol geranylgeranyltransferase activity"/>
    <property type="evidence" value="ECO:0007669"/>
    <property type="project" value="UniProtKB-UniRule"/>
</dbReference>
<dbReference type="GO" id="GO:0000287">
    <property type="term" value="F:magnesium ion binding"/>
    <property type="evidence" value="ECO:0007669"/>
    <property type="project" value="UniProtKB-UniRule"/>
</dbReference>
<comment type="pathway">
    <text evidence="9">Membrane lipid metabolism; glycerophospholipid metabolism.</text>
</comment>
<sequence>MQVEEYLNKIAESEGTVHLTLIDPASQTPDQAAEIAHAAVLGGTDAIMVGGSTGAGGVLLDQTLLKIKERTDKPTILFPGNASGVSKHADAIFFMSLLNSRDINYITTNQAMGAPVVYKSGIEPISMAYIIVEPGGTVGWVGDAKLIPKHKPELAVAYALAGKYLGMHYTYLEAGSGADLPVTPEMIGAVKHVLGDNKLIVGGGIRDGETAKMCALAGADMIVTGTILEESSNVTAKIEELVSAIKK</sequence>
<feature type="binding site" evidence="9">
    <location>
        <begin position="203"/>
        <end position="204"/>
    </location>
    <ligand>
        <name>sn-glycerol 1-phosphate</name>
        <dbReference type="ChEBI" id="CHEBI:57685"/>
    </ligand>
</feature>
<dbReference type="NCBIfam" id="TIGR01768">
    <property type="entry name" value="GGGP-family"/>
    <property type="match status" value="1"/>
</dbReference>
<feature type="binding site" evidence="9">
    <location>
        <begin position="225"/>
        <end position="226"/>
    </location>
    <ligand>
        <name>sn-glycerol 1-phosphate</name>
        <dbReference type="ChEBI" id="CHEBI:57685"/>
    </ligand>
</feature>
<keyword evidence="9" id="KW-0963">Cytoplasm</keyword>
<dbReference type="SUPFAM" id="SSF51395">
    <property type="entry name" value="FMN-linked oxidoreductases"/>
    <property type="match status" value="1"/>
</dbReference>
<dbReference type="InterPro" id="IPR038597">
    <property type="entry name" value="GGGP/HepGP_synthase_sf"/>
</dbReference>
<reference evidence="10 11" key="1">
    <citation type="submission" date="2016-10" db="EMBL/GenBank/DDBJ databases">
        <authorList>
            <person name="Varghese N."/>
            <person name="Submissions S."/>
        </authorList>
    </citation>
    <scope>NUCLEOTIDE SEQUENCE [LARGE SCALE GENOMIC DNA]</scope>
    <source>
        <strain evidence="10 11">PL 12/M</strain>
    </source>
</reference>
<keyword evidence="7 9" id="KW-1208">Phospholipid metabolism</keyword>
<feature type="binding site" evidence="9">
    <location>
        <position position="52"/>
    </location>
    <ligand>
        <name>Mg(2+)</name>
        <dbReference type="ChEBI" id="CHEBI:18420"/>
    </ligand>
</feature>
<dbReference type="AlphaFoldDB" id="A0A7Z7FCI1"/>
<keyword evidence="5 9" id="KW-0443">Lipid metabolism</keyword>
<dbReference type="InterPro" id="IPR010946">
    <property type="entry name" value="GGGP_synth"/>
</dbReference>
<keyword evidence="1 9" id="KW-0444">Lipid biosynthesis</keyword>
<dbReference type="Proteomes" id="UP000199259">
    <property type="component" value="Unassembled WGS sequence"/>
</dbReference>
<keyword evidence="6 9" id="KW-0594">Phospholipid biosynthesis</keyword>
<evidence type="ECO:0000313" key="10">
    <source>
        <dbReference type="EMBL" id="SDF71053.1"/>
    </source>
</evidence>
<comment type="caution">
    <text evidence="9">Lacks conserved residue(s) required for the propagation of feature annotation.</text>
</comment>
<dbReference type="PANTHER" id="PTHR40029:SF2">
    <property type="entry name" value="HEPTAPRENYLGLYCERYL PHOSPHATE SYNTHASE"/>
    <property type="match status" value="1"/>
</dbReference>
<dbReference type="InterPro" id="IPR039074">
    <property type="entry name" value="GGGP/HepGP_synthase_I"/>
</dbReference>
<proteinExistence type="inferred from homology"/>
<comment type="cofactor">
    <cofactor evidence="9">
        <name>Mg(2+)</name>
        <dbReference type="ChEBI" id="CHEBI:18420"/>
    </cofactor>
</comment>
<evidence type="ECO:0000256" key="2">
    <source>
        <dbReference type="ARBA" id="ARBA00022679"/>
    </source>
</evidence>
<dbReference type="EC" id="2.5.1.41" evidence="9"/>
<dbReference type="PANTHER" id="PTHR40029">
    <property type="match status" value="1"/>
</dbReference>
<gene>
    <name evidence="10" type="ORF">SAMN04488589_1196</name>
</gene>
<evidence type="ECO:0000256" key="7">
    <source>
        <dbReference type="ARBA" id="ARBA00023264"/>
    </source>
</evidence>
<dbReference type="InterPro" id="IPR008205">
    <property type="entry name" value="GGGP_HepGP_synthase"/>
</dbReference>
<dbReference type="GO" id="GO:0005737">
    <property type="term" value="C:cytoplasm"/>
    <property type="evidence" value="ECO:0007669"/>
    <property type="project" value="UniProtKB-SubCell"/>
</dbReference>
<keyword evidence="2 9" id="KW-0808">Transferase</keyword>
<evidence type="ECO:0000256" key="5">
    <source>
        <dbReference type="ARBA" id="ARBA00023098"/>
    </source>
</evidence>
<evidence type="ECO:0000313" key="11">
    <source>
        <dbReference type="Proteomes" id="UP000199259"/>
    </source>
</evidence>
<dbReference type="Pfam" id="PF01884">
    <property type="entry name" value="PcrB"/>
    <property type="match status" value="1"/>
</dbReference>
<dbReference type="CDD" id="cd02812">
    <property type="entry name" value="PcrB_like"/>
    <property type="match status" value="1"/>
</dbReference>
<evidence type="ECO:0000256" key="8">
    <source>
        <dbReference type="ARBA" id="ARBA00047288"/>
    </source>
</evidence>